<name>A0ABX9PTC0_9GAMM</name>
<keyword evidence="2" id="KW-1185">Reference proteome</keyword>
<accession>A0ABX9PTC0</accession>
<sequence length="61" mass="6803">MHRRWRHSVTRITDPCQLIGIPSLAATPVTLDKQKFSLRKEADAPVVPRRITSTVLPAGRG</sequence>
<reference evidence="1 2" key="1">
    <citation type="submission" date="2017-08" db="EMBL/GenBank/DDBJ databases">
        <title>Comparative genomics of bacteria isolated from necrotic lesions of AOD affected trees.</title>
        <authorList>
            <person name="Doonan J."/>
            <person name="Denman S."/>
            <person name="Mcdonald J.E."/>
        </authorList>
    </citation>
    <scope>NUCLEOTIDE SEQUENCE [LARGE SCALE GENOMIC DNA]</scope>
    <source>
        <strain evidence="1 2">CIP 105588</strain>
    </source>
</reference>
<evidence type="ECO:0000313" key="2">
    <source>
        <dbReference type="Proteomes" id="UP000284853"/>
    </source>
</evidence>
<organism evidence="1 2">
    <name type="scientific">Rahnella variigena</name>
    <dbReference type="NCBI Taxonomy" id="574964"/>
    <lineage>
        <taxon>Bacteria</taxon>
        <taxon>Pseudomonadati</taxon>
        <taxon>Pseudomonadota</taxon>
        <taxon>Gammaproteobacteria</taxon>
        <taxon>Enterobacterales</taxon>
        <taxon>Yersiniaceae</taxon>
        <taxon>Rahnella</taxon>
    </lineage>
</organism>
<evidence type="ECO:0000313" key="1">
    <source>
        <dbReference type="EMBL" id="RKF67829.1"/>
    </source>
</evidence>
<protein>
    <submittedName>
        <fullName evidence="1">Uncharacterized protein</fullName>
    </submittedName>
</protein>
<dbReference type="Proteomes" id="UP000284853">
    <property type="component" value="Unassembled WGS sequence"/>
</dbReference>
<dbReference type="EMBL" id="NSDJ01000001">
    <property type="protein sequence ID" value="RKF67829.1"/>
    <property type="molecule type" value="Genomic_DNA"/>
</dbReference>
<proteinExistence type="predicted"/>
<gene>
    <name evidence="1" type="ORF">CKQ54_05320</name>
</gene>
<comment type="caution">
    <text evidence="1">The sequence shown here is derived from an EMBL/GenBank/DDBJ whole genome shotgun (WGS) entry which is preliminary data.</text>
</comment>